<dbReference type="AlphaFoldDB" id="A0A2S5A706"/>
<dbReference type="OrthoDB" id="7564746at2"/>
<dbReference type="Proteomes" id="UP000236893">
    <property type="component" value="Unassembled WGS sequence"/>
</dbReference>
<reference evidence="2 3" key="1">
    <citation type="submission" date="2018-01" db="EMBL/GenBank/DDBJ databases">
        <authorList>
            <person name="Gaut B.S."/>
            <person name="Morton B.R."/>
            <person name="Clegg M.T."/>
            <person name="Duvall M.R."/>
        </authorList>
    </citation>
    <scope>NUCLEOTIDE SEQUENCE [LARGE SCALE GENOMIC DNA]</scope>
    <source>
        <strain evidence="2 3">HR-AV</strain>
    </source>
</reference>
<comment type="caution">
    <text evidence="2">The sequence shown here is derived from an EMBL/GenBank/DDBJ whole genome shotgun (WGS) entry which is preliminary data.</text>
</comment>
<name>A0A2S5A706_9SPHI</name>
<feature type="transmembrane region" description="Helical" evidence="1">
    <location>
        <begin position="104"/>
        <end position="123"/>
    </location>
</feature>
<accession>A0A2S5A706</accession>
<evidence type="ECO:0000256" key="1">
    <source>
        <dbReference type="SAM" id="Phobius"/>
    </source>
</evidence>
<keyword evidence="1" id="KW-1133">Transmembrane helix</keyword>
<feature type="transmembrane region" description="Helical" evidence="1">
    <location>
        <begin position="21"/>
        <end position="43"/>
    </location>
</feature>
<feature type="transmembrane region" description="Helical" evidence="1">
    <location>
        <begin position="77"/>
        <end position="97"/>
    </location>
</feature>
<protein>
    <submittedName>
        <fullName evidence="2">DUF1440 domain-containing protein</fullName>
    </submittedName>
</protein>
<dbReference type="RefSeq" id="WP_103787534.1">
    <property type="nucleotide sequence ID" value="NZ_PQVF01000002.1"/>
</dbReference>
<keyword evidence="1" id="KW-0812">Transmembrane</keyword>
<evidence type="ECO:0000313" key="3">
    <source>
        <dbReference type="Proteomes" id="UP000236893"/>
    </source>
</evidence>
<keyword evidence="3" id="KW-1185">Reference proteome</keyword>
<evidence type="ECO:0000313" key="2">
    <source>
        <dbReference type="EMBL" id="POY38304.1"/>
    </source>
</evidence>
<keyword evidence="1" id="KW-0472">Membrane</keyword>
<feature type="transmembrane region" description="Helical" evidence="1">
    <location>
        <begin position="143"/>
        <end position="164"/>
    </location>
</feature>
<gene>
    <name evidence="2" type="ORF">C3K47_02585</name>
</gene>
<sequence>MEPYHQPPTSLSFNNKAIKTILLAGIVAGTLDLLSAFVVYCAFGPSTVEKLLQYIASGFYGSEAFHGGSTMAVAGTVFHYFFAFSWAFIFYICSFYIVFARNNFVISGLLYGFFVWLFMNFVVVPNSYVPQPTNPPTIGSRLISLSCILFFIGLPIAFIISRYYRTKD</sequence>
<proteinExistence type="predicted"/>
<organism evidence="2 3">
    <name type="scientific">Solitalea longa</name>
    <dbReference type="NCBI Taxonomy" id="2079460"/>
    <lineage>
        <taxon>Bacteria</taxon>
        <taxon>Pseudomonadati</taxon>
        <taxon>Bacteroidota</taxon>
        <taxon>Sphingobacteriia</taxon>
        <taxon>Sphingobacteriales</taxon>
        <taxon>Sphingobacteriaceae</taxon>
        <taxon>Solitalea</taxon>
    </lineage>
</organism>
<dbReference type="EMBL" id="PQVF01000002">
    <property type="protein sequence ID" value="POY38304.1"/>
    <property type="molecule type" value="Genomic_DNA"/>
</dbReference>